<protein>
    <recommendedName>
        <fullName evidence="6">Mechanosensitive ion channel MscS domain-containing protein</fullName>
    </recommendedName>
</protein>
<dbReference type="GO" id="GO:0071470">
    <property type="term" value="P:cellular response to osmotic stress"/>
    <property type="evidence" value="ECO:0007669"/>
    <property type="project" value="InterPro"/>
</dbReference>
<dbReference type="Gene3D" id="2.30.30.60">
    <property type="match status" value="1"/>
</dbReference>
<name>A0A1Y4DJI0_9BACT</name>
<keyword evidence="2 5" id="KW-0812">Transmembrane</keyword>
<dbReference type="InterPro" id="IPR030192">
    <property type="entry name" value="YbdG"/>
</dbReference>
<feature type="domain" description="Mechanosensitive ion channel MscS" evidence="6">
    <location>
        <begin position="186"/>
        <end position="254"/>
    </location>
</feature>
<proteinExistence type="predicted"/>
<evidence type="ECO:0000256" key="2">
    <source>
        <dbReference type="ARBA" id="ARBA00022692"/>
    </source>
</evidence>
<dbReference type="RefSeq" id="WP_087288435.1">
    <property type="nucleotide sequence ID" value="NZ_NFJD01000003.1"/>
</dbReference>
<feature type="transmembrane region" description="Helical" evidence="5">
    <location>
        <begin position="140"/>
        <end position="161"/>
    </location>
</feature>
<dbReference type="OrthoDB" id="9775207at2"/>
<gene>
    <name evidence="7" type="ORF">B5F75_04610</name>
</gene>
<dbReference type="PANTHER" id="PTHR30414:SF0">
    <property type="entry name" value="MINICONDUCTANCE MECHANOSENSITIVE CHANNEL YBDG"/>
    <property type="match status" value="1"/>
</dbReference>
<dbReference type="Proteomes" id="UP000196368">
    <property type="component" value="Unassembled WGS sequence"/>
</dbReference>
<evidence type="ECO:0000256" key="3">
    <source>
        <dbReference type="ARBA" id="ARBA00022989"/>
    </source>
</evidence>
<accession>A0A1Y4DJI0</accession>
<keyword evidence="3 5" id="KW-1133">Transmembrane helix</keyword>
<dbReference type="GO" id="GO:0008381">
    <property type="term" value="F:mechanosensitive monoatomic ion channel activity"/>
    <property type="evidence" value="ECO:0007669"/>
    <property type="project" value="InterPro"/>
</dbReference>
<dbReference type="AlphaFoldDB" id="A0A1Y4DJI0"/>
<evidence type="ECO:0000259" key="6">
    <source>
        <dbReference type="Pfam" id="PF00924"/>
    </source>
</evidence>
<comment type="subcellular location">
    <subcellularLocation>
        <location evidence="1">Membrane</location>
    </subcellularLocation>
</comment>
<sequence length="426" mass="48117">MNFILPYVEKIPYIPDKYNTLIAQVIAAVLFVLVLYAAARAASWFCNRYLGRLVSRFNSGRWFKALSEHHFFTAMGVVVAALLAINLYPVFISSKVAVLTTLMGKLTGLFVVMSFAWLVNSILNTAGRLYGLNPSVPIKGLVQALKIILFLITALFVLSLLLGRRPMYIITGLSALAAVFSLIFKDPILGFAASIQLTTNKLIKIGDWITVDSAGADGNIIDISLTSVRVQNFDMTIVSVPTYDMISKPFKNWNGMYLAKARRIQRSILIDVDTVKFLDRPMLERLKKIQLLKDYLEQKETEIKAFNAERNVKENFLNGRHLTNIGTFRHYAELYLASRPYVVSDNPNLTLMVRQLKQEAQGLPLEVYCFLNTTVWTDYEALQSDIFDHLFSVLPEFGLYAYQQPSGRNIAQGIQMLSYQPPVQEP</sequence>
<evidence type="ECO:0000313" key="8">
    <source>
        <dbReference type="Proteomes" id="UP000196368"/>
    </source>
</evidence>
<dbReference type="GO" id="GO:0005886">
    <property type="term" value="C:plasma membrane"/>
    <property type="evidence" value="ECO:0007669"/>
    <property type="project" value="TreeGrafter"/>
</dbReference>
<dbReference type="InterPro" id="IPR023408">
    <property type="entry name" value="MscS_beta-dom_sf"/>
</dbReference>
<organism evidence="7 8">
    <name type="scientific">Candidatus Avelusimicrobium gallicola</name>
    <dbReference type="NCBI Taxonomy" id="2562704"/>
    <lineage>
        <taxon>Bacteria</taxon>
        <taxon>Pseudomonadati</taxon>
        <taxon>Elusimicrobiota</taxon>
        <taxon>Elusimicrobia</taxon>
        <taxon>Elusimicrobiales</taxon>
        <taxon>Elusimicrobiaceae</taxon>
        <taxon>Candidatus Avelusimicrobium</taxon>
    </lineage>
</organism>
<dbReference type="EMBL" id="NFJD01000003">
    <property type="protein sequence ID" value="OUO56480.1"/>
    <property type="molecule type" value="Genomic_DNA"/>
</dbReference>
<feature type="transmembrane region" description="Helical" evidence="5">
    <location>
        <begin position="20"/>
        <end position="39"/>
    </location>
</feature>
<dbReference type="PANTHER" id="PTHR30414">
    <property type="entry name" value="MINICONDUCTANCE MECHANOSENSITIVE CHANNEL YBDG"/>
    <property type="match status" value="1"/>
</dbReference>
<dbReference type="SUPFAM" id="SSF50182">
    <property type="entry name" value="Sm-like ribonucleoproteins"/>
    <property type="match status" value="1"/>
</dbReference>
<reference evidence="8" key="1">
    <citation type="submission" date="2017-04" db="EMBL/GenBank/DDBJ databases">
        <title>Function of individual gut microbiota members based on whole genome sequencing of pure cultures obtained from chicken caecum.</title>
        <authorList>
            <person name="Medvecky M."/>
            <person name="Cejkova D."/>
            <person name="Polansky O."/>
            <person name="Karasova D."/>
            <person name="Kubasova T."/>
            <person name="Cizek A."/>
            <person name="Rychlik I."/>
        </authorList>
    </citation>
    <scope>NUCLEOTIDE SEQUENCE [LARGE SCALE GENOMIC DNA]</scope>
    <source>
        <strain evidence="8">An273</strain>
    </source>
</reference>
<feature type="transmembrane region" description="Helical" evidence="5">
    <location>
        <begin position="71"/>
        <end position="91"/>
    </location>
</feature>
<evidence type="ECO:0000313" key="7">
    <source>
        <dbReference type="EMBL" id="OUO56480.1"/>
    </source>
</evidence>
<feature type="transmembrane region" description="Helical" evidence="5">
    <location>
        <begin position="97"/>
        <end position="119"/>
    </location>
</feature>
<dbReference type="InterPro" id="IPR010920">
    <property type="entry name" value="LSM_dom_sf"/>
</dbReference>
<evidence type="ECO:0000256" key="4">
    <source>
        <dbReference type="ARBA" id="ARBA00023136"/>
    </source>
</evidence>
<evidence type="ECO:0000256" key="5">
    <source>
        <dbReference type="SAM" id="Phobius"/>
    </source>
</evidence>
<keyword evidence="8" id="KW-1185">Reference proteome</keyword>
<comment type="caution">
    <text evidence="7">The sequence shown here is derived from an EMBL/GenBank/DDBJ whole genome shotgun (WGS) entry which is preliminary data.</text>
</comment>
<keyword evidence="4 5" id="KW-0472">Membrane</keyword>
<evidence type="ECO:0000256" key="1">
    <source>
        <dbReference type="ARBA" id="ARBA00004370"/>
    </source>
</evidence>
<feature type="transmembrane region" description="Helical" evidence="5">
    <location>
        <begin position="167"/>
        <end position="184"/>
    </location>
</feature>
<dbReference type="Pfam" id="PF00924">
    <property type="entry name" value="MS_channel_2nd"/>
    <property type="match status" value="1"/>
</dbReference>
<dbReference type="InterPro" id="IPR006685">
    <property type="entry name" value="MscS_channel_2nd"/>
</dbReference>